<dbReference type="AlphaFoldDB" id="A0AB33HZE4"/>
<dbReference type="Proteomes" id="UP000281900">
    <property type="component" value="Chromosome"/>
</dbReference>
<dbReference type="EMBL" id="AP018802">
    <property type="protein sequence ID" value="BBF51830.1"/>
    <property type="molecule type" value="Genomic_DNA"/>
</dbReference>
<sequence length="319" mass="36680">MSRLIPKTRTPLRAGIAVRIRGAGWRMVRAKKQDLAWFDISNYEFLNDLTLPDLIQELEWRDFLLRHAKDDTAIFKEEYDIKYERIFSGDPNLTILNEEEEEVEEFIRKVNDEAPSLRNEYDDLPSLSSAMGVSPVTFSELAMYSFSSIDQGFFKRDEEDCYLKANAMLASVTGNLSNCSPNIILVSIDLDDATDDEIITSLTHLLPLWRKELKVPEREHVAQKRIGLKTLQKLISNRVIPIVDLLIWGEKSGKEVSNPMISALVFSDDPKDTQAIKESIKPFALESISERYTRLLQLYVNKDREMSLIKISDLMSRDL</sequence>
<accession>A0AB33HZE4</accession>
<reference evidence="1 2" key="1">
    <citation type="submission" date="2018-07" db="EMBL/GenBank/DDBJ databases">
        <title>Genomic analysis of colistin resistant EHEC isolated from cattle in Japan.</title>
        <authorList>
            <person name="Kusumoto M."/>
            <person name="Misumi W."/>
            <person name="Ogura Y."/>
            <person name="Hayashi T."/>
            <person name="Akiba M."/>
        </authorList>
    </citation>
    <scope>NUCLEOTIDE SEQUENCE [LARGE SCALE GENOMIC DNA]</scope>
    <source>
        <strain evidence="1 2">E2863</strain>
    </source>
</reference>
<gene>
    <name evidence="1" type="ORF">E2863_00306</name>
</gene>
<protein>
    <submittedName>
        <fullName evidence="1">Uncharacterized protein</fullName>
    </submittedName>
</protein>
<organism evidence="1 2">
    <name type="scientific">Escherichia coli</name>
    <dbReference type="NCBI Taxonomy" id="562"/>
    <lineage>
        <taxon>Bacteria</taxon>
        <taxon>Pseudomonadati</taxon>
        <taxon>Pseudomonadota</taxon>
        <taxon>Gammaproteobacteria</taxon>
        <taxon>Enterobacterales</taxon>
        <taxon>Enterobacteriaceae</taxon>
        <taxon>Escherichia</taxon>
    </lineage>
</organism>
<evidence type="ECO:0000313" key="2">
    <source>
        <dbReference type="Proteomes" id="UP000281900"/>
    </source>
</evidence>
<proteinExistence type="predicted"/>
<dbReference type="InterPro" id="IPR045664">
    <property type="entry name" value="DUF6387"/>
</dbReference>
<dbReference type="Pfam" id="PF19924">
    <property type="entry name" value="DUF6387"/>
    <property type="match status" value="1"/>
</dbReference>
<evidence type="ECO:0000313" key="1">
    <source>
        <dbReference type="EMBL" id="BBF51830.1"/>
    </source>
</evidence>
<name>A0AB33HZE4_ECOLX</name>